<dbReference type="GO" id="GO:0003676">
    <property type="term" value="F:nucleic acid binding"/>
    <property type="evidence" value="ECO:0007669"/>
    <property type="project" value="InterPro"/>
</dbReference>
<dbReference type="Gene3D" id="4.10.60.10">
    <property type="entry name" value="Zinc finger, CCHC-type"/>
    <property type="match status" value="1"/>
</dbReference>
<keyword evidence="1" id="KW-0479">Metal-binding</keyword>
<dbReference type="EMBL" id="JAPWTK010000129">
    <property type="protein sequence ID" value="KAJ8948850.1"/>
    <property type="molecule type" value="Genomic_DNA"/>
</dbReference>
<gene>
    <name evidence="3" type="ORF">NQ318_013502</name>
</gene>
<dbReference type="Pfam" id="PF00098">
    <property type="entry name" value="zf-CCHC"/>
    <property type="match status" value="1"/>
</dbReference>
<keyword evidence="1" id="KW-0862">Zinc</keyword>
<keyword evidence="1" id="KW-0863">Zinc-finger</keyword>
<dbReference type="Proteomes" id="UP001162162">
    <property type="component" value="Unassembled WGS sequence"/>
</dbReference>
<dbReference type="AlphaFoldDB" id="A0AAV8YBL4"/>
<dbReference type="GO" id="GO:0008270">
    <property type="term" value="F:zinc ion binding"/>
    <property type="evidence" value="ECO:0007669"/>
    <property type="project" value="UniProtKB-KW"/>
</dbReference>
<comment type="caution">
    <text evidence="3">The sequence shown here is derived from an EMBL/GenBank/DDBJ whole genome shotgun (WGS) entry which is preliminary data.</text>
</comment>
<keyword evidence="4" id="KW-1185">Reference proteome</keyword>
<dbReference type="SMART" id="SM00343">
    <property type="entry name" value="ZnF_C2HC"/>
    <property type="match status" value="1"/>
</dbReference>
<evidence type="ECO:0000313" key="4">
    <source>
        <dbReference type="Proteomes" id="UP001162162"/>
    </source>
</evidence>
<reference evidence="3" key="1">
    <citation type="journal article" date="2023" name="Insect Mol. Biol.">
        <title>Genome sequencing provides insights into the evolution of gene families encoding plant cell wall-degrading enzymes in longhorned beetles.</title>
        <authorList>
            <person name="Shin N.R."/>
            <person name="Okamura Y."/>
            <person name="Kirsch R."/>
            <person name="Pauchet Y."/>
        </authorList>
    </citation>
    <scope>NUCLEOTIDE SEQUENCE</scope>
    <source>
        <strain evidence="3">AMC_N1</strain>
    </source>
</reference>
<protein>
    <recommendedName>
        <fullName evidence="2">CCHC-type domain-containing protein</fullName>
    </recommendedName>
</protein>
<dbReference type="PROSITE" id="PS50158">
    <property type="entry name" value="ZF_CCHC"/>
    <property type="match status" value="1"/>
</dbReference>
<dbReference type="InterPro" id="IPR001878">
    <property type="entry name" value="Znf_CCHC"/>
</dbReference>
<proteinExistence type="predicted"/>
<evidence type="ECO:0000256" key="1">
    <source>
        <dbReference type="PROSITE-ProRule" id="PRU00047"/>
    </source>
</evidence>
<evidence type="ECO:0000259" key="2">
    <source>
        <dbReference type="PROSITE" id="PS50158"/>
    </source>
</evidence>
<evidence type="ECO:0000313" key="3">
    <source>
        <dbReference type="EMBL" id="KAJ8948850.1"/>
    </source>
</evidence>
<dbReference type="InterPro" id="IPR036875">
    <property type="entry name" value="Znf_CCHC_sf"/>
</dbReference>
<organism evidence="3 4">
    <name type="scientific">Aromia moschata</name>
    <dbReference type="NCBI Taxonomy" id="1265417"/>
    <lineage>
        <taxon>Eukaryota</taxon>
        <taxon>Metazoa</taxon>
        <taxon>Ecdysozoa</taxon>
        <taxon>Arthropoda</taxon>
        <taxon>Hexapoda</taxon>
        <taxon>Insecta</taxon>
        <taxon>Pterygota</taxon>
        <taxon>Neoptera</taxon>
        <taxon>Endopterygota</taxon>
        <taxon>Coleoptera</taxon>
        <taxon>Polyphaga</taxon>
        <taxon>Cucujiformia</taxon>
        <taxon>Chrysomeloidea</taxon>
        <taxon>Cerambycidae</taxon>
        <taxon>Cerambycinae</taxon>
        <taxon>Callichromatini</taxon>
        <taxon>Aromia</taxon>
    </lineage>
</organism>
<sequence length="66" mass="7353">MLPKKLEDVTCYKCGTKGHYANRCPKGHLAFLSQSKSNTPRATRQLNYYINAICVLFGIETCGLKG</sequence>
<feature type="domain" description="CCHC-type" evidence="2">
    <location>
        <begin position="11"/>
        <end position="26"/>
    </location>
</feature>
<dbReference type="SUPFAM" id="SSF57756">
    <property type="entry name" value="Retrovirus zinc finger-like domains"/>
    <property type="match status" value="1"/>
</dbReference>
<accession>A0AAV8YBL4</accession>
<name>A0AAV8YBL4_9CUCU</name>